<reference evidence="3" key="1">
    <citation type="submission" date="2023-09" db="EMBL/GenBank/DDBJ databases">
        <title>Arcobacter tbilisiensis sp. nov. isolated from chicken meat in Tbilisi, Georgia.</title>
        <authorList>
            <person name="Matthias R."/>
            <person name="Zautner A.E."/>
        </authorList>
    </citation>
    <scope>NUCLEOTIDE SEQUENCE</scope>
    <source>
        <strain evidence="6">LEO 70</strain>
        <strain evidence="5">LEO 74</strain>
        <strain evidence="4">LEO 79</strain>
        <strain evidence="3">LEO 99</strain>
    </source>
</reference>
<accession>A0AA96I6A3</accession>
<evidence type="ECO:0000313" key="3">
    <source>
        <dbReference type="EMBL" id="WNL18872.1"/>
    </source>
</evidence>
<evidence type="ECO:0000313" key="2">
    <source>
        <dbReference type="EMBL" id="WNL15246.1"/>
    </source>
</evidence>
<evidence type="ECO:0000313" key="6">
    <source>
        <dbReference type="EMBL" id="WNL26281.1"/>
    </source>
</evidence>
<dbReference type="EMBL" id="CP134844">
    <property type="protein sequence ID" value="WNL11801.1"/>
    <property type="molecule type" value="Genomic_DNA"/>
</dbReference>
<proteinExistence type="predicted"/>
<name>A0AA96I6A3_9BACT</name>
<dbReference type="EMBL" id="CP134852">
    <property type="protein sequence ID" value="WNL26281.1"/>
    <property type="molecule type" value="Genomic_DNA"/>
</dbReference>
<sequence length="87" mass="10121">MFSIKKCVFYIISYINRIKHEPQTPGELFRDLECELETLAISMQLFIQILTKISEIQNAVKDNKYLLQIIAVISAFTQKELGFMCES</sequence>
<gene>
    <name evidence="2" type="ORF">RJG51_03395</name>
    <name evidence="1" type="ORF">RJG52_07645</name>
    <name evidence="3" type="ORF">RJG53_09845</name>
    <name evidence="5" type="ORF">RJG55_07650</name>
    <name evidence="4" type="ORF">RJG56_09725</name>
    <name evidence="6" type="ORF">RJG57_03720</name>
</gene>
<evidence type="ECO:0000313" key="5">
    <source>
        <dbReference type="EMBL" id="WNL22826.1"/>
    </source>
</evidence>
<evidence type="ECO:0000313" key="1">
    <source>
        <dbReference type="EMBL" id="WNL11801.1"/>
    </source>
</evidence>
<dbReference type="EMBL" id="CP134850">
    <property type="protein sequence ID" value="WNL21011.1"/>
    <property type="molecule type" value="Genomic_DNA"/>
</dbReference>
<dbReference type="EMBL" id="CP134845">
    <property type="protein sequence ID" value="WNL15246.1"/>
    <property type="molecule type" value="Genomic_DNA"/>
</dbReference>
<organism evidence="3">
    <name type="scientific">Arcobacter sp. AZ-2023</name>
    <dbReference type="NCBI Taxonomy" id="3074453"/>
    <lineage>
        <taxon>Bacteria</taxon>
        <taxon>Pseudomonadati</taxon>
        <taxon>Campylobacterota</taxon>
        <taxon>Epsilonproteobacteria</taxon>
        <taxon>Campylobacterales</taxon>
        <taxon>Arcobacteraceae</taxon>
        <taxon>Arcobacter</taxon>
    </lineage>
</organism>
<dbReference type="EMBL" id="CP134851">
    <property type="protein sequence ID" value="WNL22826.1"/>
    <property type="molecule type" value="Genomic_DNA"/>
</dbReference>
<reference evidence="1" key="2">
    <citation type="submission" date="2023-09" db="EMBL/GenBank/DDBJ databases">
        <title>Characterization of Arcobacter Isolates from Retail Chicken Sold in Supermarkets in Tbilisi, Georgia.</title>
        <authorList>
            <person name="Matthias R."/>
            <person name="Zautner A.E."/>
        </authorList>
    </citation>
    <scope>NUCLEOTIDE SEQUENCE</scope>
    <source>
        <strain evidence="2">LEO 108</strain>
        <strain evidence="1">LEO 109</strain>
    </source>
</reference>
<protein>
    <submittedName>
        <fullName evidence="3">Uncharacterized protein</fullName>
    </submittedName>
</protein>
<dbReference type="EMBL" id="CP134849">
    <property type="protein sequence ID" value="WNL18872.1"/>
    <property type="molecule type" value="Genomic_DNA"/>
</dbReference>
<evidence type="ECO:0000313" key="4">
    <source>
        <dbReference type="EMBL" id="WNL21011.1"/>
    </source>
</evidence>
<dbReference type="AlphaFoldDB" id="A0AA96I6A3"/>